<evidence type="ECO:0000256" key="1">
    <source>
        <dbReference type="ARBA" id="ARBA00023015"/>
    </source>
</evidence>
<keyword evidence="6" id="KW-1185">Reference proteome</keyword>
<dbReference type="PANTHER" id="PTHR47894:SF1">
    <property type="entry name" value="HTH-TYPE TRANSCRIPTIONAL REGULATOR VQSM"/>
    <property type="match status" value="1"/>
</dbReference>
<keyword evidence="2" id="KW-0238">DNA-binding</keyword>
<dbReference type="InterPro" id="IPR009057">
    <property type="entry name" value="Homeodomain-like_sf"/>
</dbReference>
<dbReference type="InterPro" id="IPR032687">
    <property type="entry name" value="AraC-type_N"/>
</dbReference>
<organism evidence="5 6">
    <name type="scientific">Myxococcus fulvus</name>
    <dbReference type="NCBI Taxonomy" id="33"/>
    <lineage>
        <taxon>Bacteria</taxon>
        <taxon>Pseudomonadati</taxon>
        <taxon>Myxococcota</taxon>
        <taxon>Myxococcia</taxon>
        <taxon>Myxococcales</taxon>
        <taxon>Cystobacterineae</taxon>
        <taxon>Myxococcaceae</taxon>
        <taxon>Myxococcus</taxon>
    </lineage>
</organism>
<evidence type="ECO:0000313" key="6">
    <source>
        <dbReference type="Proteomes" id="UP000183760"/>
    </source>
</evidence>
<proteinExistence type="predicted"/>
<feature type="domain" description="HTH araC/xylS-type" evidence="4">
    <location>
        <begin position="250"/>
        <end position="348"/>
    </location>
</feature>
<accession>A0ABY1CVH6</accession>
<protein>
    <submittedName>
        <fullName evidence="5">Transcriptional regulator, AraC family</fullName>
    </submittedName>
</protein>
<sequence>MRDCPAAVGAIGAIGLVPRREARYVPPMSGDLVHLAPDVGARLARLGANVAHATAAARVPPGGAMSTAQFFHFWEVLGESSPADIGLRLARETQVHEYDISSLAALHSPDLGTALGKIARYKRLCGPKDMSVDTQGGEVTVHTTYLHASSPAPARLVDASLASLLVLLQRGSGVSLAPKRVELLRARADEPMLMRFFGCPLRFKARRDALVFDAKVLSTPFVTHNANLLRVLLPSLDERLAPVEQDSLVERVRAVVARRMSGERPSVAKVARELALSARTLQRRLEEHGLSYQEVLDDVRHRTALRLLRTEQVGVDEIAFLLGFEELNSFTRAFRAWEGTTPHRWRDSMR</sequence>
<evidence type="ECO:0000313" key="5">
    <source>
        <dbReference type="EMBL" id="SEU38950.1"/>
    </source>
</evidence>
<evidence type="ECO:0000256" key="3">
    <source>
        <dbReference type="ARBA" id="ARBA00023163"/>
    </source>
</evidence>
<keyword evidence="3" id="KW-0804">Transcription</keyword>
<dbReference type="SMART" id="SM00342">
    <property type="entry name" value="HTH_ARAC"/>
    <property type="match status" value="1"/>
</dbReference>
<dbReference type="Pfam" id="PF12833">
    <property type="entry name" value="HTH_18"/>
    <property type="match status" value="1"/>
</dbReference>
<keyword evidence="1" id="KW-0805">Transcription regulation</keyword>
<evidence type="ECO:0000256" key="2">
    <source>
        <dbReference type="ARBA" id="ARBA00023125"/>
    </source>
</evidence>
<name>A0ABY1CVH6_MYXFU</name>
<dbReference type="EMBL" id="FOIB01000013">
    <property type="protein sequence ID" value="SEU38950.1"/>
    <property type="molecule type" value="Genomic_DNA"/>
</dbReference>
<dbReference type="PANTHER" id="PTHR47894">
    <property type="entry name" value="HTH-TYPE TRANSCRIPTIONAL REGULATOR GADX"/>
    <property type="match status" value="1"/>
</dbReference>
<dbReference type="Pfam" id="PF12625">
    <property type="entry name" value="Arabinose_bd"/>
    <property type="match status" value="1"/>
</dbReference>
<dbReference type="Gene3D" id="1.10.10.60">
    <property type="entry name" value="Homeodomain-like"/>
    <property type="match status" value="1"/>
</dbReference>
<reference evidence="5 6" key="1">
    <citation type="submission" date="2016-10" db="EMBL/GenBank/DDBJ databases">
        <authorList>
            <person name="Varghese N."/>
            <person name="Submissions S."/>
        </authorList>
    </citation>
    <scope>NUCLEOTIDE SEQUENCE [LARGE SCALE GENOMIC DNA]</scope>
    <source>
        <strain evidence="5 6">DSM 16525</strain>
    </source>
</reference>
<comment type="caution">
    <text evidence="5">The sequence shown here is derived from an EMBL/GenBank/DDBJ whole genome shotgun (WGS) entry which is preliminary data.</text>
</comment>
<dbReference type="SUPFAM" id="SSF46689">
    <property type="entry name" value="Homeodomain-like"/>
    <property type="match status" value="1"/>
</dbReference>
<dbReference type="Proteomes" id="UP000183760">
    <property type="component" value="Unassembled WGS sequence"/>
</dbReference>
<dbReference type="InterPro" id="IPR018060">
    <property type="entry name" value="HTH_AraC"/>
</dbReference>
<dbReference type="PROSITE" id="PS01124">
    <property type="entry name" value="HTH_ARAC_FAMILY_2"/>
    <property type="match status" value="1"/>
</dbReference>
<evidence type="ECO:0000259" key="4">
    <source>
        <dbReference type="PROSITE" id="PS01124"/>
    </source>
</evidence>
<gene>
    <name evidence="5" type="ORF">SAMN05443572_113258</name>
</gene>